<evidence type="ECO:0000256" key="3">
    <source>
        <dbReference type="ARBA" id="ARBA00023010"/>
    </source>
</evidence>
<evidence type="ECO:0000256" key="4">
    <source>
        <dbReference type="ARBA" id="ARBA00023132"/>
    </source>
</evidence>
<dbReference type="GO" id="GO:0003676">
    <property type="term" value="F:nucleic acid binding"/>
    <property type="evidence" value="ECO:0007669"/>
    <property type="project" value="InterPro"/>
</dbReference>
<protein>
    <recommendedName>
        <fullName evidence="5">RRM Nup35-type domain-containing protein</fullName>
    </recommendedName>
</protein>
<evidence type="ECO:0000259" key="5">
    <source>
        <dbReference type="Pfam" id="PF05172"/>
    </source>
</evidence>
<keyword evidence="4" id="KW-0509">mRNA transport</keyword>
<name>A0A1J4KY38_9EUKA</name>
<feature type="domain" description="RRM Nup35-type" evidence="5">
    <location>
        <begin position="83"/>
        <end position="151"/>
    </location>
</feature>
<keyword evidence="7" id="KW-1185">Reference proteome</keyword>
<evidence type="ECO:0000313" key="7">
    <source>
        <dbReference type="Proteomes" id="UP000179807"/>
    </source>
</evidence>
<comment type="subcellular location">
    <subcellularLocation>
        <location evidence="1">Nucleus</location>
        <location evidence="1">Nuclear pore complex</location>
    </subcellularLocation>
</comment>
<dbReference type="EMBL" id="MLAK01000363">
    <property type="protein sequence ID" value="OHT14477.1"/>
    <property type="molecule type" value="Genomic_DNA"/>
</dbReference>
<keyword evidence="4" id="KW-0906">Nuclear pore complex</keyword>
<sequence length="203" mass="23169">MHLKQHKVDQSSEYIPTRLFRARSTLTSASVISSNECNLNPLSEPKVFSKNGIQFLGPPPEQSIYGKSQAFTDKLANKNEGNNSPAWITVFCSDMKMKNQIVEYFNSYGEISRVIPPTNNYISLEFVKKSAADAILKEEQPIIVESRTAVVCKPGIYSQKKNENDFDDCPVPHYQTLNEKIQNEITLPQLIHDFFKFIAWNLY</sequence>
<dbReference type="GO" id="GO:0005643">
    <property type="term" value="C:nuclear pore"/>
    <property type="evidence" value="ECO:0007669"/>
    <property type="project" value="UniProtKB-SubCell"/>
</dbReference>
<dbReference type="InterPro" id="IPR035979">
    <property type="entry name" value="RBD_domain_sf"/>
</dbReference>
<dbReference type="InterPro" id="IPR007846">
    <property type="entry name" value="RRM_NUP35_dom"/>
</dbReference>
<dbReference type="Pfam" id="PF05172">
    <property type="entry name" value="RRM_Nup35"/>
    <property type="match status" value="1"/>
</dbReference>
<organism evidence="6 7">
    <name type="scientific">Tritrichomonas foetus</name>
    <dbReference type="NCBI Taxonomy" id="1144522"/>
    <lineage>
        <taxon>Eukaryota</taxon>
        <taxon>Metamonada</taxon>
        <taxon>Parabasalia</taxon>
        <taxon>Tritrichomonadida</taxon>
        <taxon>Tritrichomonadidae</taxon>
        <taxon>Tritrichomonas</taxon>
    </lineage>
</organism>
<keyword evidence="2" id="KW-0653">Protein transport</keyword>
<dbReference type="InterPro" id="IPR012677">
    <property type="entry name" value="Nucleotide-bd_a/b_plait_sf"/>
</dbReference>
<dbReference type="AlphaFoldDB" id="A0A1J4KY38"/>
<dbReference type="Proteomes" id="UP000179807">
    <property type="component" value="Unassembled WGS sequence"/>
</dbReference>
<keyword evidence="4" id="KW-0539">Nucleus</keyword>
<evidence type="ECO:0000313" key="6">
    <source>
        <dbReference type="EMBL" id="OHT14477.1"/>
    </source>
</evidence>
<dbReference type="GeneID" id="94832911"/>
<dbReference type="Gene3D" id="3.30.70.330">
    <property type="match status" value="1"/>
</dbReference>
<comment type="caution">
    <text evidence="6">The sequence shown here is derived from an EMBL/GenBank/DDBJ whole genome shotgun (WGS) entry which is preliminary data.</text>
</comment>
<proteinExistence type="predicted"/>
<dbReference type="VEuPathDB" id="TrichDB:TRFO_15129"/>
<keyword evidence="2" id="KW-0813">Transport</keyword>
<dbReference type="RefSeq" id="XP_068367613.1">
    <property type="nucleotide sequence ID" value="XM_068498207.1"/>
</dbReference>
<accession>A0A1J4KY38</accession>
<evidence type="ECO:0000256" key="2">
    <source>
        <dbReference type="ARBA" id="ARBA00022927"/>
    </source>
</evidence>
<keyword evidence="3" id="KW-0811">Translocation</keyword>
<evidence type="ECO:0000256" key="1">
    <source>
        <dbReference type="ARBA" id="ARBA00004567"/>
    </source>
</evidence>
<dbReference type="GO" id="GO:0015031">
    <property type="term" value="P:protein transport"/>
    <property type="evidence" value="ECO:0007669"/>
    <property type="project" value="UniProtKB-KW"/>
</dbReference>
<gene>
    <name evidence="6" type="ORF">TRFO_15129</name>
</gene>
<reference evidence="6" key="1">
    <citation type="submission" date="2016-10" db="EMBL/GenBank/DDBJ databases">
        <authorList>
            <person name="Benchimol M."/>
            <person name="Almeida L.G."/>
            <person name="Vasconcelos A.T."/>
            <person name="Perreira-Neves A."/>
            <person name="Rosa I.A."/>
            <person name="Tasca T."/>
            <person name="Bogo M.R."/>
            <person name="de Souza W."/>
        </authorList>
    </citation>
    <scope>NUCLEOTIDE SEQUENCE [LARGE SCALE GENOMIC DNA]</scope>
    <source>
        <strain evidence="6">K</strain>
    </source>
</reference>
<dbReference type="SUPFAM" id="SSF54928">
    <property type="entry name" value="RNA-binding domain, RBD"/>
    <property type="match status" value="1"/>
</dbReference>